<dbReference type="STRING" id="361183.AMC99_01826"/>
<dbReference type="AlphaFoldDB" id="A0A0M4M8S8"/>
<evidence type="ECO:0000313" key="1">
    <source>
        <dbReference type="EMBL" id="ALE17114.1"/>
    </source>
</evidence>
<sequence length="57" mass="6157">MGTASAICWSANSPAERIRLLVSSSKRMRFGQVCVGGPIVWAMVLGMVERFSLGRDA</sequence>
<dbReference type="PATRIC" id="fig|361183.4.peg.1797"/>
<name>A0A0M4M8S8_9SPHN</name>
<dbReference type="KEGG" id="aep:AMC99_01826"/>
<keyword evidence="2" id="KW-1185">Reference proteome</keyword>
<dbReference type="Proteomes" id="UP000057938">
    <property type="component" value="Chromosome"/>
</dbReference>
<gene>
    <name evidence="1" type="ORF">AMC99_01826</name>
</gene>
<accession>A0A0M4M8S8</accession>
<evidence type="ECO:0000313" key="2">
    <source>
        <dbReference type="Proteomes" id="UP000057938"/>
    </source>
</evidence>
<organism evidence="1 2">
    <name type="scientific">Altererythrobacter epoxidivorans</name>
    <dbReference type="NCBI Taxonomy" id="361183"/>
    <lineage>
        <taxon>Bacteria</taxon>
        <taxon>Pseudomonadati</taxon>
        <taxon>Pseudomonadota</taxon>
        <taxon>Alphaproteobacteria</taxon>
        <taxon>Sphingomonadales</taxon>
        <taxon>Erythrobacteraceae</taxon>
        <taxon>Altererythrobacter</taxon>
    </lineage>
</organism>
<dbReference type="EMBL" id="CP012669">
    <property type="protein sequence ID" value="ALE17114.1"/>
    <property type="molecule type" value="Genomic_DNA"/>
</dbReference>
<proteinExistence type="predicted"/>
<protein>
    <submittedName>
        <fullName evidence="1">Uncharacterized protein</fullName>
    </submittedName>
</protein>
<reference evidence="1 2" key="1">
    <citation type="submission" date="2015-09" db="EMBL/GenBank/DDBJ databases">
        <title>Complete genome sequence of a benzo[a]pyrene-degrading bacterium Altererythrobacter epoxidivorans CGMCC 1.7731T.</title>
        <authorList>
            <person name="Li Z."/>
            <person name="Cheng H."/>
            <person name="Huo Y."/>
            <person name="Xu X."/>
        </authorList>
    </citation>
    <scope>NUCLEOTIDE SEQUENCE [LARGE SCALE GENOMIC DNA]</scope>
    <source>
        <strain evidence="1 2">CGMCC 1.7731</strain>
    </source>
</reference>